<evidence type="ECO:0000256" key="7">
    <source>
        <dbReference type="ARBA" id="ARBA00022989"/>
    </source>
</evidence>
<dbReference type="GO" id="GO:0016705">
    <property type="term" value="F:oxidoreductase activity, acting on paired donors, with incorporation or reduction of molecular oxygen"/>
    <property type="evidence" value="ECO:0007669"/>
    <property type="project" value="InterPro"/>
</dbReference>
<dbReference type="PANTHER" id="PTHR47953:SF19">
    <property type="entry name" value="OS06G0641600 PROTEIN"/>
    <property type="match status" value="1"/>
</dbReference>
<dbReference type="GO" id="GO:0016020">
    <property type="term" value="C:membrane"/>
    <property type="evidence" value="ECO:0007669"/>
    <property type="project" value="UniProtKB-SubCell"/>
</dbReference>
<evidence type="ECO:0000313" key="14">
    <source>
        <dbReference type="Proteomes" id="UP000015105"/>
    </source>
</evidence>
<keyword evidence="9" id="KW-0408">Iron</keyword>
<evidence type="ECO:0000256" key="5">
    <source>
        <dbReference type="ARBA" id="ARBA00022692"/>
    </source>
</evidence>
<evidence type="ECO:0000313" key="13">
    <source>
        <dbReference type="EnsemblPlants" id="AET7Gv21274700.4"/>
    </source>
</evidence>
<dbReference type="GO" id="GO:0005506">
    <property type="term" value="F:iron ion binding"/>
    <property type="evidence" value="ECO:0007669"/>
    <property type="project" value="InterPro"/>
</dbReference>
<comment type="subcellular location">
    <subcellularLocation>
        <location evidence="2">Membrane</location>
        <topology evidence="2">Single-pass membrane protein</topology>
    </subcellularLocation>
</comment>
<dbReference type="InterPro" id="IPR001128">
    <property type="entry name" value="Cyt_P450"/>
</dbReference>
<evidence type="ECO:0000256" key="3">
    <source>
        <dbReference type="ARBA" id="ARBA00010617"/>
    </source>
</evidence>
<keyword evidence="7" id="KW-1133">Transmembrane helix</keyword>
<organism evidence="13 14">
    <name type="scientific">Aegilops tauschii subsp. strangulata</name>
    <name type="common">Goatgrass</name>
    <dbReference type="NCBI Taxonomy" id="200361"/>
    <lineage>
        <taxon>Eukaryota</taxon>
        <taxon>Viridiplantae</taxon>
        <taxon>Streptophyta</taxon>
        <taxon>Embryophyta</taxon>
        <taxon>Tracheophyta</taxon>
        <taxon>Spermatophyta</taxon>
        <taxon>Magnoliopsida</taxon>
        <taxon>Liliopsida</taxon>
        <taxon>Poales</taxon>
        <taxon>Poaceae</taxon>
        <taxon>BOP clade</taxon>
        <taxon>Pooideae</taxon>
        <taxon>Triticodae</taxon>
        <taxon>Triticeae</taxon>
        <taxon>Triticinae</taxon>
        <taxon>Aegilops</taxon>
    </lineage>
</organism>
<reference evidence="13" key="4">
    <citation type="submission" date="2019-03" db="UniProtKB">
        <authorList>
            <consortium name="EnsemblPlants"/>
        </authorList>
    </citation>
    <scope>IDENTIFICATION</scope>
</reference>
<evidence type="ECO:0000256" key="10">
    <source>
        <dbReference type="ARBA" id="ARBA00023033"/>
    </source>
</evidence>
<keyword evidence="5" id="KW-0812">Transmembrane</keyword>
<feature type="region of interest" description="Disordered" evidence="12">
    <location>
        <begin position="257"/>
        <end position="294"/>
    </location>
</feature>
<protein>
    <submittedName>
        <fullName evidence="13">Uncharacterized protein</fullName>
    </submittedName>
</protein>
<dbReference type="GO" id="GO:0020037">
    <property type="term" value="F:heme binding"/>
    <property type="evidence" value="ECO:0007669"/>
    <property type="project" value="InterPro"/>
</dbReference>
<evidence type="ECO:0000256" key="2">
    <source>
        <dbReference type="ARBA" id="ARBA00004167"/>
    </source>
</evidence>
<keyword evidence="6" id="KW-0479">Metal-binding</keyword>
<dbReference type="InterPro" id="IPR052306">
    <property type="entry name" value="CYP450_71D"/>
</dbReference>
<feature type="compositionally biased region" description="Basic residues" evidence="12">
    <location>
        <begin position="208"/>
        <end position="224"/>
    </location>
</feature>
<dbReference type="SUPFAM" id="SSF48264">
    <property type="entry name" value="Cytochrome P450"/>
    <property type="match status" value="1"/>
</dbReference>
<evidence type="ECO:0000256" key="9">
    <source>
        <dbReference type="ARBA" id="ARBA00023004"/>
    </source>
</evidence>
<reference evidence="14" key="1">
    <citation type="journal article" date="2014" name="Science">
        <title>Ancient hybridizations among the ancestral genomes of bread wheat.</title>
        <authorList>
            <consortium name="International Wheat Genome Sequencing Consortium,"/>
            <person name="Marcussen T."/>
            <person name="Sandve S.R."/>
            <person name="Heier L."/>
            <person name="Spannagl M."/>
            <person name="Pfeifer M."/>
            <person name="Jakobsen K.S."/>
            <person name="Wulff B.B."/>
            <person name="Steuernagel B."/>
            <person name="Mayer K.F."/>
            <person name="Olsen O.A."/>
        </authorList>
    </citation>
    <scope>NUCLEOTIDE SEQUENCE [LARGE SCALE GENOMIC DNA]</scope>
    <source>
        <strain evidence="14">cv. AL8/78</strain>
    </source>
</reference>
<keyword evidence="10" id="KW-0503">Monooxygenase</keyword>
<evidence type="ECO:0000256" key="4">
    <source>
        <dbReference type="ARBA" id="ARBA00022617"/>
    </source>
</evidence>
<keyword evidence="14" id="KW-1185">Reference proteome</keyword>
<reference evidence="13" key="5">
    <citation type="journal article" date="2021" name="G3 (Bethesda)">
        <title>Aegilops tauschii genome assembly Aet v5.0 features greater sequence contiguity and improved annotation.</title>
        <authorList>
            <person name="Wang L."/>
            <person name="Zhu T."/>
            <person name="Rodriguez J.C."/>
            <person name="Deal K.R."/>
            <person name="Dubcovsky J."/>
            <person name="McGuire P.E."/>
            <person name="Lux T."/>
            <person name="Spannagl M."/>
            <person name="Mayer K.F.X."/>
            <person name="Baldrich P."/>
            <person name="Meyers B.C."/>
            <person name="Huo N."/>
            <person name="Gu Y.Q."/>
            <person name="Zhou H."/>
            <person name="Devos K.M."/>
            <person name="Bennetzen J.L."/>
            <person name="Unver T."/>
            <person name="Budak H."/>
            <person name="Gulick P.J."/>
            <person name="Galiba G."/>
            <person name="Kalapos B."/>
            <person name="Nelson D.R."/>
            <person name="Li P."/>
            <person name="You F.M."/>
            <person name="Luo M.C."/>
            <person name="Dvorak J."/>
        </authorList>
    </citation>
    <scope>NUCLEOTIDE SEQUENCE [LARGE SCALE GENOMIC DNA]</scope>
    <source>
        <strain evidence="13">cv. AL8/78</strain>
    </source>
</reference>
<dbReference type="Proteomes" id="UP000015105">
    <property type="component" value="Chromosome 7D"/>
</dbReference>
<feature type="compositionally biased region" description="Low complexity" evidence="12">
    <location>
        <begin position="147"/>
        <end position="174"/>
    </location>
</feature>
<keyword evidence="4" id="KW-0349">Heme</keyword>
<dbReference type="PANTHER" id="PTHR47953">
    <property type="entry name" value="OS08G0105600 PROTEIN"/>
    <property type="match status" value="1"/>
</dbReference>
<evidence type="ECO:0000256" key="8">
    <source>
        <dbReference type="ARBA" id="ARBA00023002"/>
    </source>
</evidence>
<accession>A0A453T7D6</accession>
<dbReference type="Gramene" id="AET7Gv21274700.4">
    <property type="protein sequence ID" value="AET7Gv21274700.4"/>
    <property type="gene ID" value="AET7Gv21274700"/>
</dbReference>
<feature type="region of interest" description="Disordered" evidence="12">
    <location>
        <begin position="131"/>
        <end position="244"/>
    </location>
</feature>
<dbReference type="InterPro" id="IPR036396">
    <property type="entry name" value="Cyt_P450_sf"/>
</dbReference>
<dbReference type="STRING" id="200361.A0A453T7D6"/>
<dbReference type="GO" id="GO:0004497">
    <property type="term" value="F:monooxygenase activity"/>
    <property type="evidence" value="ECO:0007669"/>
    <property type="project" value="UniProtKB-KW"/>
</dbReference>
<evidence type="ECO:0000256" key="1">
    <source>
        <dbReference type="ARBA" id="ARBA00001971"/>
    </source>
</evidence>
<keyword evidence="8" id="KW-0560">Oxidoreductase</keyword>
<dbReference type="Gene3D" id="1.10.630.10">
    <property type="entry name" value="Cytochrome P450"/>
    <property type="match status" value="1"/>
</dbReference>
<comment type="cofactor">
    <cofactor evidence="1">
        <name>heme</name>
        <dbReference type="ChEBI" id="CHEBI:30413"/>
    </cofactor>
</comment>
<dbReference type="AlphaFoldDB" id="A0A453T7D6"/>
<reference evidence="14" key="2">
    <citation type="journal article" date="2017" name="Nat. Plants">
        <title>The Aegilops tauschii genome reveals multiple impacts of transposons.</title>
        <authorList>
            <person name="Zhao G."/>
            <person name="Zou C."/>
            <person name="Li K."/>
            <person name="Wang K."/>
            <person name="Li T."/>
            <person name="Gao L."/>
            <person name="Zhang X."/>
            <person name="Wang H."/>
            <person name="Yang Z."/>
            <person name="Liu X."/>
            <person name="Jiang W."/>
            <person name="Mao L."/>
            <person name="Kong X."/>
            <person name="Jiao Y."/>
            <person name="Jia J."/>
        </authorList>
    </citation>
    <scope>NUCLEOTIDE SEQUENCE [LARGE SCALE GENOMIC DNA]</scope>
    <source>
        <strain evidence="14">cv. AL8/78</strain>
    </source>
</reference>
<name>A0A453T7D6_AEGTS</name>
<dbReference type="Pfam" id="PF00067">
    <property type="entry name" value="p450"/>
    <property type="match status" value="1"/>
</dbReference>
<comment type="similarity">
    <text evidence="3">Belongs to the cytochrome P450 family.</text>
</comment>
<dbReference type="InterPro" id="IPR002401">
    <property type="entry name" value="Cyt_P450_E_grp-I"/>
</dbReference>
<reference evidence="13" key="3">
    <citation type="journal article" date="2017" name="Nature">
        <title>Genome sequence of the progenitor of the wheat D genome Aegilops tauschii.</title>
        <authorList>
            <person name="Luo M.C."/>
            <person name="Gu Y.Q."/>
            <person name="Puiu D."/>
            <person name="Wang H."/>
            <person name="Twardziok S.O."/>
            <person name="Deal K.R."/>
            <person name="Huo N."/>
            <person name="Zhu T."/>
            <person name="Wang L."/>
            <person name="Wang Y."/>
            <person name="McGuire P.E."/>
            <person name="Liu S."/>
            <person name="Long H."/>
            <person name="Ramasamy R.K."/>
            <person name="Rodriguez J.C."/>
            <person name="Van S.L."/>
            <person name="Yuan L."/>
            <person name="Wang Z."/>
            <person name="Xia Z."/>
            <person name="Xiao L."/>
            <person name="Anderson O.D."/>
            <person name="Ouyang S."/>
            <person name="Liang Y."/>
            <person name="Zimin A.V."/>
            <person name="Pertea G."/>
            <person name="Qi P."/>
            <person name="Bennetzen J.L."/>
            <person name="Dai X."/>
            <person name="Dawson M.W."/>
            <person name="Muller H.G."/>
            <person name="Kugler K."/>
            <person name="Rivarola-Duarte L."/>
            <person name="Spannagl M."/>
            <person name="Mayer K.F.X."/>
            <person name="Lu F.H."/>
            <person name="Bevan M.W."/>
            <person name="Leroy P."/>
            <person name="Li P."/>
            <person name="You F.M."/>
            <person name="Sun Q."/>
            <person name="Liu Z."/>
            <person name="Lyons E."/>
            <person name="Wicker T."/>
            <person name="Salzberg S.L."/>
            <person name="Devos K.M."/>
            <person name="Dvorak J."/>
        </authorList>
    </citation>
    <scope>NUCLEOTIDE SEQUENCE [LARGE SCALE GENOMIC DNA]</scope>
    <source>
        <strain evidence="13">cv. AL8/78</strain>
    </source>
</reference>
<dbReference type="EnsemblPlants" id="AET7Gv21274700.4">
    <property type="protein sequence ID" value="AET7Gv21274700.4"/>
    <property type="gene ID" value="AET7Gv21274700"/>
</dbReference>
<keyword evidence="11" id="KW-0472">Membrane</keyword>
<evidence type="ECO:0000256" key="12">
    <source>
        <dbReference type="SAM" id="MobiDB-lite"/>
    </source>
</evidence>
<feature type="compositionally biased region" description="Basic and acidic residues" evidence="12">
    <location>
        <begin position="226"/>
        <end position="235"/>
    </location>
</feature>
<evidence type="ECO:0000256" key="11">
    <source>
        <dbReference type="ARBA" id="ARBA00023136"/>
    </source>
</evidence>
<proteinExistence type="inferred from homology"/>
<sequence>MSLPDLYPSSRVAMLLSRTPGRMRQHRQELAAFMDAIVREHQEVRRADDEEEDLLDVLLRIQREGDLQFPLSTDNIKSAVGDMFAGGSETAATTLQWAMSELVRNPRTMLTAQDEVRLAISLAWVLTHGDRGLPTRSKLPAPGGQGDAPAAPASAPAAATGVPERRLPGPGLRRAQGDHGARQRLGHQQGPDLLGGRGGVRAGEVRVRRGRRLQRRGHGVHTVRGRPADVPRDGVRAGQRGARPRRAAVPLRLGVAGRSGRRGAGHGGGYGRHRAPAQRPCACPRGASARAAKL</sequence>
<evidence type="ECO:0000256" key="6">
    <source>
        <dbReference type="ARBA" id="ARBA00022723"/>
    </source>
</evidence>
<dbReference type="PRINTS" id="PR00463">
    <property type="entry name" value="EP450I"/>
</dbReference>